<dbReference type="OrthoDB" id="10266999at2759"/>
<reference evidence="1 2" key="1">
    <citation type="submission" date="2014-09" db="EMBL/GenBank/DDBJ databases">
        <authorList>
            <person name="Ellenberger Sabrina"/>
        </authorList>
    </citation>
    <scope>NUCLEOTIDE SEQUENCE [LARGE SCALE GENOMIC DNA]</scope>
    <source>
        <strain evidence="1 2">CBS 412.66</strain>
    </source>
</reference>
<dbReference type="Proteomes" id="UP000054107">
    <property type="component" value="Unassembled WGS sequence"/>
</dbReference>
<dbReference type="AlphaFoldDB" id="A0A0B7NND3"/>
<proteinExistence type="predicted"/>
<dbReference type="InterPro" id="IPR044926">
    <property type="entry name" value="RGS_subdomain_2"/>
</dbReference>
<sequence length="167" mass="19303">MVNNYIVTDAPHEINIPWDMRQNVLDRHTPHCFDEAAEAILELIRVNSYLPWYQDHCNNNNTHYVPARNSLSLSLTFPDRWNIIKHKQSSSFSISRPSFSSVRSSSAASMFNLASDNNSRANPASTNKLAGMFQRKRQALMIRMKKTFIEHDFNNKNNNGFSWLAKK</sequence>
<evidence type="ECO:0000313" key="2">
    <source>
        <dbReference type="Proteomes" id="UP000054107"/>
    </source>
</evidence>
<gene>
    <name evidence="1" type="primary">PARPA_14457.1 scaffold 50209</name>
</gene>
<evidence type="ECO:0000313" key="1">
    <source>
        <dbReference type="EMBL" id="CEP20136.1"/>
    </source>
</evidence>
<dbReference type="InterPro" id="IPR036305">
    <property type="entry name" value="RGS_sf"/>
</dbReference>
<protein>
    <recommendedName>
        <fullName evidence="3">RGS domain-containing protein</fullName>
    </recommendedName>
</protein>
<dbReference type="Gene3D" id="1.10.167.10">
    <property type="entry name" value="Regulator of G-protein Signalling 4, domain 2"/>
    <property type="match status" value="1"/>
</dbReference>
<keyword evidence="2" id="KW-1185">Reference proteome</keyword>
<name>A0A0B7NND3_9FUNG</name>
<evidence type="ECO:0008006" key="3">
    <source>
        <dbReference type="Google" id="ProtNLM"/>
    </source>
</evidence>
<dbReference type="SUPFAM" id="SSF48097">
    <property type="entry name" value="Regulator of G-protein signaling, RGS"/>
    <property type="match status" value="1"/>
</dbReference>
<organism evidence="1 2">
    <name type="scientific">Parasitella parasitica</name>
    <dbReference type="NCBI Taxonomy" id="35722"/>
    <lineage>
        <taxon>Eukaryota</taxon>
        <taxon>Fungi</taxon>
        <taxon>Fungi incertae sedis</taxon>
        <taxon>Mucoromycota</taxon>
        <taxon>Mucoromycotina</taxon>
        <taxon>Mucoromycetes</taxon>
        <taxon>Mucorales</taxon>
        <taxon>Mucorineae</taxon>
        <taxon>Mucoraceae</taxon>
        <taxon>Parasitella</taxon>
    </lineage>
</organism>
<dbReference type="EMBL" id="LN734207">
    <property type="protein sequence ID" value="CEP20136.1"/>
    <property type="molecule type" value="Genomic_DNA"/>
</dbReference>
<dbReference type="STRING" id="35722.A0A0B7NND3"/>
<accession>A0A0B7NND3</accession>